<evidence type="ECO:0000256" key="14">
    <source>
        <dbReference type="ARBA" id="ARBA00039704"/>
    </source>
</evidence>
<evidence type="ECO:0000259" key="18">
    <source>
        <dbReference type="Pfam" id="PF08030"/>
    </source>
</evidence>
<keyword evidence="20" id="KW-1185">Reference proteome</keyword>
<keyword evidence="5" id="KW-0274">FAD</keyword>
<evidence type="ECO:0000256" key="10">
    <source>
        <dbReference type="ARBA" id="ARBA00023065"/>
    </source>
</evidence>
<organism evidence="19 20">
    <name type="scientific">Ogataea polymorpha</name>
    <dbReference type="NCBI Taxonomy" id="460523"/>
    <lineage>
        <taxon>Eukaryota</taxon>
        <taxon>Fungi</taxon>
        <taxon>Dikarya</taxon>
        <taxon>Ascomycota</taxon>
        <taxon>Saccharomycotina</taxon>
        <taxon>Pichiomycetes</taxon>
        <taxon>Pichiales</taxon>
        <taxon>Pichiaceae</taxon>
        <taxon>Ogataea</taxon>
    </lineage>
</organism>
<feature type="transmembrane region" description="Helical" evidence="15">
    <location>
        <begin position="165"/>
        <end position="184"/>
    </location>
</feature>
<dbReference type="SFLD" id="SFLDF00463">
    <property type="entry name" value="AIM14"/>
    <property type="match status" value="1"/>
</dbReference>
<keyword evidence="7" id="KW-0249">Electron transport</keyword>
<dbReference type="InterPro" id="IPR013112">
    <property type="entry name" value="FAD-bd_8"/>
</dbReference>
<feature type="domain" description="Ferric reductase NAD binding" evidence="18">
    <location>
        <begin position="345"/>
        <end position="500"/>
    </location>
</feature>
<evidence type="ECO:0000256" key="12">
    <source>
        <dbReference type="ARBA" id="ARBA00037386"/>
    </source>
</evidence>
<evidence type="ECO:0000256" key="3">
    <source>
        <dbReference type="ARBA" id="ARBA00022630"/>
    </source>
</evidence>
<evidence type="ECO:0000256" key="4">
    <source>
        <dbReference type="ARBA" id="ARBA00022692"/>
    </source>
</evidence>
<evidence type="ECO:0000256" key="5">
    <source>
        <dbReference type="ARBA" id="ARBA00022827"/>
    </source>
</evidence>
<comment type="caution">
    <text evidence="19">The sequence shown here is derived from an EMBL/GenBank/DDBJ whole genome shotgun (WGS) entry which is preliminary data.</text>
</comment>
<dbReference type="SFLD" id="SFLDS00052">
    <property type="entry name" value="Ferric_Reductase_Domain"/>
    <property type="match status" value="1"/>
</dbReference>
<keyword evidence="11 15" id="KW-0472">Membrane</keyword>
<reference evidence="19" key="1">
    <citation type="journal article" date="2021" name="Open Biol.">
        <title>Shared evolutionary footprints suggest mitochondrial oxidative damage underlies multiple complex I losses in fungi.</title>
        <authorList>
            <person name="Schikora-Tamarit M.A."/>
            <person name="Marcet-Houben M."/>
            <person name="Nosek J."/>
            <person name="Gabaldon T."/>
        </authorList>
    </citation>
    <scope>NUCLEOTIDE SEQUENCE</scope>
    <source>
        <strain evidence="19">NCAIM Y.01608</strain>
    </source>
</reference>
<evidence type="ECO:0000259" key="16">
    <source>
        <dbReference type="Pfam" id="PF01794"/>
    </source>
</evidence>
<evidence type="ECO:0000256" key="7">
    <source>
        <dbReference type="ARBA" id="ARBA00022982"/>
    </source>
</evidence>
<feature type="transmembrane region" description="Helical" evidence="15">
    <location>
        <begin position="133"/>
        <end position="153"/>
    </location>
</feature>
<evidence type="ECO:0000256" key="2">
    <source>
        <dbReference type="ARBA" id="ARBA00022448"/>
    </source>
</evidence>
<dbReference type="InterPro" id="IPR013130">
    <property type="entry name" value="Fe3_Rdtase_TM_dom"/>
</dbReference>
<dbReference type="Pfam" id="PF08022">
    <property type="entry name" value="FAD_binding_8"/>
    <property type="match status" value="1"/>
</dbReference>
<evidence type="ECO:0000256" key="11">
    <source>
        <dbReference type="ARBA" id="ARBA00023136"/>
    </source>
</evidence>
<accession>A0A9P8P487</accession>
<protein>
    <recommendedName>
        <fullName evidence="14">Probable metalloreductase AIM14</fullName>
    </recommendedName>
</protein>
<evidence type="ECO:0000256" key="13">
    <source>
        <dbReference type="ARBA" id="ARBA00038065"/>
    </source>
</evidence>
<dbReference type="GO" id="GO:0000293">
    <property type="term" value="F:ferric-chelate reductase activity"/>
    <property type="evidence" value="ECO:0007669"/>
    <property type="project" value="TreeGrafter"/>
</dbReference>
<keyword evidence="9" id="KW-0560">Oxidoreductase</keyword>
<evidence type="ECO:0000256" key="1">
    <source>
        <dbReference type="ARBA" id="ARBA00004141"/>
    </source>
</evidence>
<dbReference type="InterPro" id="IPR050369">
    <property type="entry name" value="RBOH/FRE"/>
</dbReference>
<evidence type="ECO:0000256" key="8">
    <source>
        <dbReference type="ARBA" id="ARBA00022989"/>
    </source>
</evidence>
<keyword evidence="6" id="KW-0521">NADP</keyword>
<dbReference type="Pfam" id="PF01794">
    <property type="entry name" value="Ferric_reduct"/>
    <property type="match status" value="1"/>
</dbReference>
<name>A0A9P8P487_9ASCO</name>
<dbReference type="AlphaFoldDB" id="A0A9P8P487"/>
<evidence type="ECO:0000256" key="9">
    <source>
        <dbReference type="ARBA" id="ARBA00023002"/>
    </source>
</evidence>
<comment type="subcellular location">
    <subcellularLocation>
        <location evidence="1">Membrane</location>
        <topology evidence="1">Multi-pass membrane protein</topology>
    </subcellularLocation>
</comment>
<sequence length="514" mass="59278">MTQQIPPTLLARHGDHHYANIKYGYALLFMSVLYVAFRYAALSYYHRCWSRSGRSTSKQGLVNVPLAYTVSIFGVVMLIVEFFNLHIEEFTIHLKRFGRLAYALTPLDLFLALRPSPFSLDNYLDTLRLHKWVSRVILVFGILHSVGFLLRWLVLGTFSKTWRLLNFYGFVMFVLFDVLLGVNWRRVRSINYSYFIAFHNLVMYTYLILTQLHARPGVTLLFVLNIALVSYQYVNRLLTTKSLTIDKISENSGSALQIVKLPRALLPAQFLPGCHLRLSPYSLYNPCFWLLPSHPYTVASIQEERSQYVSLVVKKNRFALESFRSYSVQPFFKSSLSLNFFQTAESVTIVCGGSGISLGLPLFNYFKRKIQHEKKDIKLLCIWITPSVKDLFILEELEAEGLEVYVTGSGHEEEAVENFEGPETFELQSLDDDFQAYEESSQVTRSPDFTDEFATVVKHGRRPRLDHVLAKNVNRTIDYANKWIVSCGPTQLNKDCQHLAEKLKCQFFGEEYAM</sequence>
<dbReference type="SFLD" id="SFLDG01168">
    <property type="entry name" value="Ferric_reductase_subgroup_(FRE"/>
    <property type="match status" value="1"/>
</dbReference>
<keyword evidence="2" id="KW-0813">Transport</keyword>
<dbReference type="GO" id="GO:0005886">
    <property type="term" value="C:plasma membrane"/>
    <property type="evidence" value="ECO:0007669"/>
    <property type="project" value="TreeGrafter"/>
</dbReference>
<evidence type="ECO:0000313" key="19">
    <source>
        <dbReference type="EMBL" id="KAH3664957.1"/>
    </source>
</evidence>
<comment type="similarity">
    <text evidence="13">Belongs to the ferric reductase (FRE) family. AIM14 subfamily.</text>
</comment>
<feature type="transmembrane region" description="Helical" evidence="15">
    <location>
        <begin position="190"/>
        <end position="209"/>
    </location>
</feature>
<gene>
    <name evidence="19" type="ORF">OGATHE_003772</name>
</gene>
<dbReference type="Gene3D" id="3.40.50.80">
    <property type="entry name" value="Nucleotide-binding domain of ferredoxin-NADP reductase (FNR) module"/>
    <property type="match status" value="1"/>
</dbReference>
<keyword evidence="8 15" id="KW-1133">Transmembrane helix</keyword>
<evidence type="ECO:0000256" key="6">
    <source>
        <dbReference type="ARBA" id="ARBA00022857"/>
    </source>
</evidence>
<keyword evidence="3" id="KW-0285">Flavoprotein</keyword>
<feature type="transmembrane region" description="Helical" evidence="15">
    <location>
        <begin position="66"/>
        <end position="85"/>
    </location>
</feature>
<evidence type="ECO:0000313" key="20">
    <source>
        <dbReference type="Proteomes" id="UP000788993"/>
    </source>
</evidence>
<dbReference type="SUPFAM" id="SSF52343">
    <property type="entry name" value="Ferredoxin reductase-like, C-terminal NADP-linked domain"/>
    <property type="match status" value="1"/>
</dbReference>
<dbReference type="InterPro" id="IPR013121">
    <property type="entry name" value="Fe_red_NAD-bd_6"/>
</dbReference>
<reference evidence="19" key="2">
    <citation type="submission" date="2021-01" db="EMBL/GenBank/DDBJ databases">
        <authorList>
            <person name="Schikora-Tamarit M.A."/>
        </authorList>
    </citation>
    <scope>NUCLEOTIDE SEQUENCE</scope>
    <source>
        <strain evidence="19">NCAIM Y.01608</strain>
    </source>
</reference>
<feature type="domain" description="Ferric oxidoreductase" evidence="16">
    <location>
        <begin position="97"/>
        <end position="209"/>
    </location>
</feature>
<feature type="domain" description="FAD-binding 8" evidence="17">
    <location>
        <begin position="259"/>
        <end position="327"/>
    </location>
</feature>
<keyword evidence="10" id="KW-0406">Ion transport</keyword>
<dbReference type="GO" id="GO:0033215">
    <property type="term" value="P:reductive iron assimilation"/>
    <property type="evidence" value="ECO:0007669"/>
    <property type="project" value="TreeGrafter"/>
</dbReference>
<dbReference type="InterPro" id="IPR039261">
    <property type="entry name" value="FNR_nucleotide-bd"/>
</dbReference>
<feature type="transmembrane region" description="Helical" evidence="15">
    <location>
        <begin position="25"/>
        <end position="46"/>
    </location>
</feature>
<evidence type="ECO:0000256" key="15">
    <source>
        <dbReference type="SAM" id="Phobius"/>
    </source>
</evidence>
<dbReference type="PANTHER" id="PTHR11972">
    <property type="entry name" value="NADPH OXIDASE"/>
    <property type="match status" value="1"/>
</dbReference>
<keyword evidence="4 15" id="KW-0812">Transmembrane</keyword>
<dbReference type="Proteomes" id="UP000788993">
    <property type="component" value="Unassembled WGS sequence"/>
</dbReference>
<evidence type="ECO:0000259" key="17">
    <source>
        <dbReference type="Pfam" id="PF08022"/>
    </source>
</evidence>
<comment type="function">
    <text evidence="12">Probable cell surface metalloreductase. May be involved in iron or copper homeostasis.</text>
</comment>
<dbReference type="CDD" id="cd06186">
    <property type="entry name" value="NOX_Duox_like_FAD_NADP"/>
    <property type="match status" value="1"/>
</dbReference>
<dbReference type="Pfam" id="PF08030">
    <property type="entry name" value="NAD_binding_6"/>
    <property type="match status" value="1"/>
</dbReference>
<dbReference type="PANTHER" id="PTHR11972:SF198">
    <property type="entry name" value="METALLOREDUCTASE AIM14-RELATED"/>
    <property type="match status" value="1"/>
</dbReference>
<dbReference type="EMBL" id="JAEUBD010001178">
    <property type="protein sequence ID" value="KAH3664957.1"/>
    <property type="molecule type" value="Genomic_DNA"/>
</dbReference>
<proteinExistence type="inferred from homology"/>